<keyword evidence="2" id="KW-1185">Reference proteome</keyword>
<accession>A0A7X2PDC5</accession>
<dbReference type="EMBL" id="VUNN01000017">
    <property type="protein sequence ID" value="MSU06792.1"/>
    <property type="molecule type" value="Genomic_DNA"/>
</dbReference>
<protein>
    <submittedName>
        <fullName evidence="1">Uncharacterized protein</fullName>
    </submittedName>
</protein>
<dbReference type="PROSITE" id="PS51257">
    <property type="entry name" value="PROKAR_LIPOPROTEIN"/>
    <property type="match status" value="1"/>
</dbReference>
<dbReference type="RefSeq" id="WP_154425935.1">
    <property type="nucleotide sequence ID" value="NZ_VUNN01000017.1"/>
</dbReference>
<name>A0A7X2PDC5_9SPIO</name>
<sequence>MKLRIISILILISFLLSSCFKSFDYKASYEAGSYDLVIEHANEDLSHKLNQDAIYYQFMSHFKLGYIDDSLPSARLYVACYNSVQDQRLRDALRILLFYSNDAEKCFAGHIMKKYYTLSEAEMNAYFTALMRTEDYQEADIIYAESKVALSNKARCMMLINGKASSELIVSELRDLDEAYDEDFDSILTQAINVLNERGEGSMLLNLAIKHYNSSNDALALAIGDIYFYENDYSLARSYWSNAYKSYPEEVKLRLTYL</sequence>
<dbReference type="AlphaFoldDB" id="A0A7X2PDC5"/>
<evidence type="ECO:0000313" key="2">
    <source>
        <dbReference type="Proteomes" id="UP000460549"/>
    </source>
</evidence>
<evidence type="ECO:0000313" key="1">
    <source>
        <dbReference type="EMBL" id="MSU06792.1"/>
    </source>
</evidence>
<organism evidence="1 2">
    <name type="scientific">Bullifex porci</name>
    <dbReference type="NCBI Taxonomy" id="2606638"/>
    <lineage>
        <taxon>Bacteria</taxon>
        <taxon>Pseudomonadati</taxon>
        <taxon>Spirochaetota</taxon>
        <taxon>Spirochaetia</taxon>
        <taxon>Spirochaetales</taxon>
        <taxon>Spirochaetaceae</taxon>
        <taxon>Bullifex</taxon>
    </lineage>
</organism>
<reference evidence="1 2" key="1">
    <citation type="submission" date="2019-08" db="EMBL/GenBank/DDBJ databases">
        <title>In-depth cultivation of the pig gut microbiome towards novel bacterial diversity and tailored functional studies.</title>
        <authorList>
            <person name="Wylensek D."/>
            <person name="Hitch T.C.A."/>
            <person name="Clavel T."/>
        </authorList>
    </citation>
    <scope>NUCLEOTIDE SEQUENCE [LARGE SCALE GENOMIC DNA]</scope>
    <source>
        <strain evidence="1 2">NM-380-WT-3C1</strain>
    </source>
</reference>
<dbReference type="Proteomes" id="UP000460549">
    <property type="component" value="Unassembled WGS sequence"/>
</dbReference>
<proteinExistence type="predicted"/>
<comment type="caution">
    <text evidence="1">The sequence shown here is derived from an EMBL/GenBank/DDBJ whole genome shotgun (WGS) entry which is preliminary data.</text>
</comment>
<gene>
    <name evidence="1" type="ORF">FYJ80_08385</name>
</gene>